<dbReference type="SUPFAM" id="SSF50978">
    <property type="entry name" value="WD40 repeat-like"/>
    <property type="match status" value="1"/>
</dbReference>
<dbReference type="GeneID" id="119735405"/>
<proteinExistence type="predicted"/>
<dbReference type="Gene3D" id="2.130.10.10">
    <property type="entry name" value="YVTN repeat-like/Quinoprotein amine dehydrogenase"/>
    <property type="match status" value="1"/>
</dbReference>
<protein>
    <submittedName>
        <fullName evidence="1">Uncharacterized protein</fullName>
    </submittedName>
</protein>
<dbReference type="InterPro" id="IPR036322">
    <property type="entry name" value="WD40_repeat_dom_sf"/>
</dbReference>
<evidence type="ECO:0000313" key="1">
    <source>
        <dbReference type="EnsemblMetazoa" id="XP_038065033.1"/>
    </source>
</evidence>
<evidence type="ECO:0000313" key="2">
    <source>
        <dbReference type="Proteomes" id="UP000887568"/>
    </source>
</evidence>
<dbReference type="InterPro" id="IPR015943">
    <property type="entry name" value="WD40/YVTN_repeat-like_dom_sf"/>
</dbReference>
<sequence>MCTSSETVHVFDIRKETHQCVIRTTLANSMGMIKIKDGVMGAGCLDGRVRVFDARTGQMLHVTEECWPGNIKSLFFDGELIIASTHERASFFTESCYIHLWGVPDGKRRRLTMDDATGDDRRCDFDYRNKLLAAAHSNNYIHVWDASSGKRLHKLKYFGEKSQVRLGDNVVVGFSADRNSDMYVISIWSLDTGECQKETSFLCVRRWTPYLVNNLIIIHEHLDTRSSSVMFAFDLLGTLVTKNTMIKSKYYQTGGNGSKCSFYVLIGQDKRYYKEAIFEATASGLVRLFDVDPDQSHGEIIWMDEIRIIRYAGLHSRLFIHHFW</sequence>
<reference evidence="1" key="1">
    <citation type="submission" date="2022-11" db="UniProtKB">
        <authorList>
            <consortium name="EnsemblMetazoa"/>
        </authorList>
    </citation>
    <scope>IDENTIFICATION</scope>
</reference>
<dbReference type="RefSeq" id="XP_038065033.1">
    <property type="nucleotide sequence ID" value="XM_038209105.1"/>
</dbReference>
<keyword evidence="2" id="KW-1185">Reference proteome</keyword>
<dbReference type="EnsemblMetazoa" id="XM_038209105.1">
    <property type="protein sequence ID" value="XP_038065033.1"/>
    <property type="gene ID" value="LOC119735405"/>
</dbReference>
<organism evidence="1 2">
    <name type="scientific">Patiria miniata</name>
    <name type="common">Bat star</name>
    <name type="synonym">Asterina miniata</name>
    <dbReference type="NCBI Taxonomy" id="46514"/>
    <lineage>
        <taxon>Eukaryota</taxon>
        <taxon>Metazoa</taxon>
        <taxon>Echinodermata</taxon>
        <taxon>Eleutherozoa</taxon>
        <taxon>Asterozoa</taxon>
        <taxon>Asteroidea</taxon>
        <taxon>Valvatacea</taxon>
        <taxon>Valvatida</taxon>
        <taxon>Asterinidae</taxon>
        <taxon>Patiria</taxon>
    </lineage>
</organism>
<accession>A0A914AN50</accession>
<name>A0A914AN50_PATMI</name>
<dbReference type="AlphaFoldDB" id="A0A914AN50"/>
<dbReference type="Proteomes" id="UP000887568">
    <property type="component" value="Unplaced"/>
</dbReference>